<gene>
    <name evidence="2" type="ORF">ROSINTL182_08561</name>
</gene>
<name>C7GF56_9FIRM</name>
<evidence type="ECO:0000313" key="2">
    <source>
        <dbReference type="EMBL" id="EEU99554.1"/>
    </source>
</evidence>
<proteinExistence type="predicted"/>
<dbReference type="HOGENOM" id="CLU_3262724_0_0_9"/>
<organism evidence="2 3">
    <name type="scientific">Roseburia intestinalis L1-82</name>
    <dbReference type="NCBI Taxonomy" id="536231"/>
    <lineage>
        <taxon>Bacteria</taxon>
        <taxon>Bacillati</taxon>
        <taxon>Bacillota</taxon>
        <taxon>Clostridia</taxon>
        <taxon>Lachnospirales</taxon>
        <taxon>Lachnospiraceae</taxon>
        <taxon>Roseburia</taxon>
    </lineage>
</organism>
<protein>
    <recommendedName>
        <fullName evidence="4">ABC transmembrane type-1 domain-containing protein</fullName>
    </recommendedName>
</protein>
<evidence type="ECO:0000256" key="1">
    <source>
        <dbReference type="SAM" id="Phobius"/>
    </source>
</evidence>
<dbReference type="AlphaFoldDB" id="C7GF56"/>
<evidence type="ECO:0008006" key="4">
    <source>
        <dbReference type="Google" id="ProtNLM"/>
    </source>
</evidence>
<keyword evidence="1" id="KW-0472">Membrane</keyword>
<sequence length="41" mass="4479">TAVSQLYLYAGIVLMVIPIVIIYILLQKRFIEGASRSGIVG</sequence>
<feature type="transmembrane region" description="Helical" evidence="1">
    <location>
        <begin position="6"/>
        <end position="26"/>
    </location>
</feature>
<dbReference type="Proteomes" id="UP000004828">
    <property type="component" value="Unassembled WGS sequence"/>
</dbReference>
<keyword evidence="1" id="KW-1133">Transmembrane helix</keyword>
<feature type="non-terminal residue" evidence="2">
    <location>
        <position position="1"/>
    </location>
</feature>
<accession>C7GF56</accession>
<comment type="caution">
    <text evidence="2">The sequence shown here is derived from an EMBL/GenBank/DDBJ whole genome shotgun (WGS) entry which is preliminary data.</text>
</comment>
<keyword evidence="1" id="KW-0812">Transmembrane</keyword>
<dbReference type="EMBL" id="ABYJ02000196">
    <property type="protein sequence ID" value="EEU99554.1"/>
    <property type="molecule type" value="Genomic_DNA"/>
</dbReference>
<reference evidence="2 3" key="1">
    <citation type="submission" date="2009-08" db="EMBL/GenBank/DDBJ databases">
        <authorList>
            <person name="Weinstock G."/>
            <person name="Sodergren E."/>
            <person name="Clifton S."/>
            <person name="Fulton L."/>
            <person name="Fulton B."/>
            <person name="Courtney L."/>
            <person name="Fronick C."/>
            <person name="Harrison M."/>
            <person name="Strong C."/>
            <person name="Farmer C."/>
            <person name="Delahaunty K."/>
            <person name="Markovic C."/>
            <person name="Hall O."/>
            <person name="Minx P."/>
            <person name="Tomlinson C."/>
            <person name="Mitreva M."/>
            <person name="Nelson J."/>
            <person name="Hou S."/>
            <person name="Wollam A."/>
            <person name="Pepin K.H."/>
            <person name="Johnson M."/>
            <person name="Bhonagiri V."/>
            <person name="Nash W.E."/>
            <person name="Warren W."/>
            <person name="Chinwalla A."/>
            <person name="Mardis E.R."/>
            <person name="Wilson R.K."/>
        </authorList>
    </citation>
    <scope>NUCLEOTIDE SEQUENCE [LARGE SCALE GENOMIC DNA]</scope>
    <source>
        <strain evidence="2 3">L1-82</strain>
    </source>
</reference>
<evidence type="ECO:0000313" key="3">
    <source>
        <dbReference type="Proteomes" id="UP000004828"/>
    </source>
</evidence>